<dbReference type="EMBL" id="JABMIG020000247">
    <property type="protein sequence ID" value="KAL3783979.1"/>
    <property type="molecule type" value="Genomic_DNA"/>
</dbReference>
<dbReference type="Proteomes" id="UP001516023">
    <property type="component" value="Unassembled WGS sequence"/>
</dbReference>
<dbReference type="AlphaFoldDB" id="A0ABD3P827"/>
<dbReference type="SUPFAM" id="SSF143456">
    <property type="entry name" value="VC0467-like"/>
    <property type="match status" value="2"/>
</dbReference>
<dbReference type="Pfam" id="PF02622">
    <property type="entry name" value="DUF179"/>
    <property type="match status" value="2"/>
</dbReference>
<organism evidence="2 3">
    <name type="scientific">Cyclotella cryptica</name>
    <dbReference type="NCBI Taxonomy" id="29204"/>
    <lineage>
        <taxon>Eukaryota</taxon>
        <taxon>Sar</taxon>
        <taxon>Stramenopiles</taxon>
        <taxon>Ochrophyta</taxon>
        <taxon>Bacillariophyta</taxon>
        <taxon>Coscinodiscophyceae</taxon>
        <taxon>Thalassiosirophycidae</taxon>
        <taxon>Stephanodiscales</taxon>
        <taxon>Stephanodiscaceae</taxon>
        <taxon>Cyclotella</taxon>
    </lineage>
</organism>
<dbReference type="InterPro" id="IPR003774">
    <property type="entry name" value="AlgH-like"/>
</dbReference>
<proteinExistence type="predicted"/>
<feature type="region of interest" description="Disordered" evidence="1">
    <location>
        <begin position="37"/>
        <end position="60"/>
    </location>
</feature>
<sequence length="654" mass="72830">MIICTTSHYMSVSTVHAFLSGRVTTLTSRYNKDSFTSRSLSQQNIEDDLNNENESNGNTNEDLDWRAFRAQLVRSEQHGNSSIDQKNCNESTHWAYDSGDFVERGSVVISIPSSDPVADDIDALNNQCYRKSIVLVLDVKSDFIQGIILNRPTNIRVMEGMKFLCPGNAEGYENEIESCGGWSPQQWKVWFGGEALGLYSDSPQVMCLHSVQTDLASRVSEVVLPSILMTSFEGACAIVKAGEAKKSDFWLFCGICGWESSSFYREMHEEGLWRIVSSDGGTILEELNLQRCEEEEERTAEEICDVDSDSRNAGIHTWEMLMDMIGRTAEACESEESFGDLMLREWATGALSFSLDECHSSMITEWPTISCDQNIDDEYNDFDVARYDPATSMAVTSRVDTLLQNRMSTNSAAGTLIRASSARRSPFLLSDQGYHKSLVLILRDDNECSEGVILNHVTDSPYRLDLGNDRMAELTVRYGGPLQDDGEDGMLPMSFLHARKQIANAGMGSLIGNGLFRCTEEETINAINMGLATSDDFMAIQGISVWEKNRENGKVIGGVLGDIREGFFELVSQAQVMNVWGILKSQNVMSSATFEENISLMQKAWHQAGVDGTAVGYDTNEENVFVFGSEQNVATLADEALRRWVKLYFLDDSV</sequence>
<name>A0ABD3P827_9STRA</name>
<keyword evidence="3" id="KW-1185">Reference proteome</keyword>
<evidence type="ECO:0000256" key="1">
    <source>
        <dbReference type="SAM" id="MobiDB-lite"/>
    </source>
</evidence>
<accession>A0ABD3P827</accession>
<protein>
    <submittedName>
        <fullName evidence="2">Uncharacterized protein</fullName>
    </submittedName>
</protein>
<dbReference type="PANTHER" id="PTHR30327">
    <property type="entry name" value="UNCHARACTERIZED PROTEIN YQGE"/>
    <property type="match status" value="1"/>
</dbReference>
<evidence type="ECO:0000313" key="2">
    <source>
        <dbReference type="EMBL" id="KAL3783979.1"/>
    </source>
</evidence>
<dbReference type="PANTHER" id="PTHR30327:SF1">
    <property type="entry name" value="UPF0301 PROTEIN YQGE"/>
    <property type="match status" value="1"/>
</dbReference>
<gene>
    <name evidence="2" type="ORF">HJC23_013359</name>
</gene>
<reference evidence="2 3" key="1">
    <citation type="journal article" date="2020" name="G3 (Bethesda)">
        <title>Improved Reference Genome for Cyclotella cryptica CCMP332, a Model for Cell Wall Morphogenesis, Salinity Adaptation, and Lipid Production in Diatoms (Bacillariophyta).</title>
        <authorList>
            <person name="Roberts W.R."/>
            <person name="Downey K.M."/>
            <person name="Ruck E.C."/>
            <person name="Traller J.C."/>
            <person name="Alverson A.J."/>
        </authorList>
    </citation>
    <scope>NUCLEOTIDE SEQUENCE [LARGE SCALE GENOMIC DNA]</scope>
    <source>
        <strain evidence="2 3">CCMP332</strain>
    </source>
</reference>
<evidence type="ECO:0000313" key="3">
    <source>
        <dbReference type="Proteomes" id="UP001516023"/>
    </source>
</evidence>
<dbReference type="Gene3D" id="3.40.1740.10">
    <property type="entry name" value="VC0467-like"/>
    <property type="match status" value="2"/>
</dbReference>
<comment type="caution">
    <text evidence="2">The sequence shown here is derived from an EMBL/GenBank/DDBJ whole genome shotgun (WGS) entry which is preliminary data.</text>
</comment>